<protein>
    <submittedName>
        <fullName evidence="10">Amino acid permease</fullName>
    </submittedName>
</protein>
<feature type="transmembrane region" description="Helical" evidence="8">
    <location>
        <begin position="403"/>
        <end position="421"/>
    </location>
</feature>
<feature type="transmembrane region" description="Helical" evidence="8">
    <location>
        <begin position="57"/>
        <end position="76"/>
    </location>
</feature>
<keyword evidence="11" id="KW-1185">Reference proteome</keyword>
<feature type="domain" description="Amino acid permease/ SLC12A" evidence="9">
    <location>
        <begin position="30"/>
        <end position="453"/>
    </location>
</feature>
<organism evidence="10 11">
    <name type="scientific">Metabacillus herbersteinensis</name>
    <dbReference type="NCBI Taxonomy" id="283816"/>
    <lineage>
        <taxon>Bacteria</taxon>
        <taxon>Bacillati</taxon>
        <taxon>Bacillota</taxon>
        <taxon>Bacilli</taxon>
        <taxon>Bacillales</taxon>
        <taxon>Bacillaceae</taxon>
        <taxon>Metabacillus</taxon>
    </lineage>
</organism>
<feature type="transmembrane region" description="Helical" evidence="8">
    <location>
        <begin position="248"/>
        <end position="270"/>
    </location>
</feature>
<dbReference type="InterPro" id="IPR004841">
    <property type="entry name" value="AA-permease/SLC12A_dom"/>
</dbReference>
<evidence type="ECO:0000256" key="3">
    <source>
        <dbReference type="ARBA" id="ARBA00022692"/>
    </source>
</evidence>
<feature type="transmembrane region" description="Helical" evidence="8">
    <location>
        <begin position="170"/>
        <end position="192"/>
    </location>
</feature>
<evidence type="ECO:0000256" key="7">
    <source>
        <dbReference type="SAM" id="MobiDB-lite"/>
    </source>
</evidence>
<dbReference type="Proteomes" id="UP001589854">
    <property type="component" value="Unassembled WGS sequence"/>
</dbReference>
<dbReference type="PANTHER" id="PTHR43495">
    <property type="entry name" value="GABA PERMEASE"/>
    <property type="match status" value="1"/>
</dbReference>
<feature type="transmembrane region" description="Helical" evidence="8">
    <location>
        <begin position="371"/>
        <end position="391"/>
    </location>
</feature>
<evidence type="ECO:0000256" key="5">
    <source>
        <dbReference type="ARBA" id="ARBA00022989"/>
    </source>
</evidence>
<keyword evidence="5 8" id="KW-1133">Transmembrane helix</keyword>
<feature type="transmembrane region" description="Helical" evidence="8">
    <location>
        <begin position="96"/>
        <end position="116"/>
    </location>
</feature>
<evidence type="ECO:0000256" key="1">
    <source>
        <dbReference type="ARBA" id="ARBA00004651"/>
    </source>
</evidence>
<dbReference type="Gene3D" id="1.20.1740.10">
    <property type="entry name" value="Amino acid/polyamine transporter I"/>
    <property type="match status" value="1"/>
</dbReference>
<feature type="transmembrane region" description="Helical" evidence="8">
    <location>
        <begin position="136"/>
        <end position="158"/>
    </location>
</feature>
<sequence length="462" mass="50058">MSKVNCSPGGSGQESNSSSSEGNLKWWQLSLMGIGCTIGTGYFLGSSIGVAITGPSIVFSFILAAIGTYIVFNVLAKMTAEYPQKGSFYYYAKKAYGNWAGFSCGWNYWCSNILIMGSQLTALSILSRFWFQNVPLWLFAAGYAIVSILVVLTGTNGFDKIEDILAVIKFAAIVMFIILAIAAIFGLFHVDAKQLSFPNKTTELFPEGFKGFWSSLIYAFYAYGGIEVIGLMAMQLKKKEDAPKAGSIMLLALAIVYVVSLGLAVTMVSIDSFHEKESPFVTALADYKLAFFPHVFNGAIIIAGFSTMTASLFGVTNLLVTLAEDGDAPSLFAKKIKKLKSLPLPSLGLGAVGLLVSIITALLLPDKTYEYITTAAGILLLYNWFFIIISSFKILKLKFMGKFFACVGLLLIFSAVSGTLLEKSIRPGFYVSLLFVGIIGFVAVIMSKFKKKKNDKSQSGLA</sequence>
<comment type="caution">
    <text evidence="10">The sequence shown here is derived from an EMBL/GenBank/DDBJ whole genome shotgun (WGS) entry which is preliminary data.</text>
</comment>
<feature type="transmembrane region" description="Helical" evidence="8">
    <location>
        <begin position="212"/>
        <end position="236"/>
    </location>
</feature>
<keyword evidence="6 8" id="KW-0472">Membrane</keyword>
<evidence type="ECO:0000313" key="10">
    <source>
        <dbReference type="EMBL" id="MFC0271387.1"/>
    </source>
</evidence>
<feature type="transmembrane region" description="Helical" evidence="8">
    <location>
        <begin position="290"/>
        <end position="323"/>
    </location>
</feature>
<gene>
    <name evidence="10" type="ORF">ACFFIX_07960</name>
</gene>
<evidence type="ECO:0000313" key="11">
    <source>
        <dbReference type="Proteomes" id="UP001589854"/>
    </source>
</evidence>
<dbReference type="RefSeq" id="WP_378932302.1">
    <property type="nucleotide sequence ID" value="NZ_JBHLVO010000004.1"/>
</dbReference>
<dbReference type="PIRSF" id="PIRSF006060">
    <property type="entry name" value="AA_transporter"/>
    <property type="match status" value="1"/>
</dbReference>
<dbReference type="PANTHER" id="PTHR43495:SF5">
    <property type="entry name" value="GAMMA-AMINOBUTYRIC ACID PERMEASE"/>
    <property type="match status" value="1"/>
</dbReference>
<comment type="subcellular location">
    <subcellularLocation>
        <location evidence="1">Cell membrane</location>
        <topology evidence="1">Multi-pass membrane protein</topology>
    </subcellularLocation>
</comment>
<feature type="region of interest" description="Disordered" evidence="7">
    <location>
        <begin position="1"/>
        <end position="21"/>
    </location>
</feature>
<feature type="transmembrane region" description="Helical" evidence="8">
    <location>
        <begin position="427"/>
        <end position="446"/>
    </location>
</feature>
<accession>A0ABV6GCK5</accession>
<reference evidence="10 11" key="1">
    <citation type="submission" date="2024-09" db="EMBL/GenBank/DDBJ databases">
        <authorList>
            <person name="Sun Q."/>
            <person name="Mori K."/>
        </authorList>
    </citation>
    <scope>NUCLEOTIDE SEQUENCE [LARGE SCALE GENOMIC DNA]</scope>
    <source>
        <strain evidence="10 11">CCM 7228</strain>
    </source>
</reference>
<evidence type="ECO:0000256" key="6">
    <source>
        <dbReference type="ARBA" id="ARBA00023136"/>
    </source>
</evidence>
<dbReference type="Pfam" id="PF00324">
    <property type="entry name" value="AA_permease"/>
    <property type="match status" value="1"/>
</dbReference>
<keyword evidence="4" id="KW-0029">Amino-acid transport</keyword>
<evidence type="ECO:0000259" key="9">
    <source>
        <dbReference type="Pfam" id="PF00324"/>
    </source>
</evidence>
<feature type="transmembrane region" description="Helical" evidence="8">
    <location>
        <begin position="344"/>
        <end position="365"/>
    </location>
</feature>
<evidence type="ECO:0000256" key="2">
    <source>
        <dbReference type="ARBA" id="ARBA00022448"/>
    </source>
</evidence>
<dbReference type="EMBL" id="JBHLVO010000004">
    <property type="protein sequence ID" value="MFC0271387.1"/>
    <property type="molecule type" value="Genomic_DNA"/>
</dbReference>
<evidence type="ECO:0000256" key="8">
    <source>
        <dbReference type="SAM" id="Phobius"/>
    </source>
</evidence>
<keyword evidence="2" id="KW-0813">Transport</keyword>
<evidence type="ECO:0000256" key="4">
    <source>
        <dbReference type="ARBA" id="ARBA00022970"/>
    </source>
</evidence>
<name>A0ABV6GCK5_9BACI</name>
<proteinExistence type="predicted"/>
<keyword evidence="3 8" id="KW-0812">Transmembrane</keyword>
<feature type="transmembrane region" description="Helical" evidence="8">
    <location>
        <begin position="26"/>
        <end position="45"/>
    </location>
</feature>